<evidence type="ECO:0000256" key="1">
    <source>
        <dbReference type="ARBA" id="ARBA00023125"/>
    </source>
</evidence>
<evidence type="ECO:0000313" key="4">
    <source>
        <dbReference type="EMBL" id="SCX28043.1"/>
    </source>
</evidence>
<organism evidence="4 5">
    <name type="scientific">Mycolicibacterium fluoranthenivorans</name>
    <dbReference type="NCBI Taxonomy" id="258505"/>
    <lineage>
        <taxon>Bacteria</taxon>
        <taxon>Bacillati</taxon>
        <taxon>Actinomycetota</taxon>
        <taxon>Actinomycetes</taxon>
        <taxon>Mycobacteriales</taxon>
        <taxon>Mycobacteriaceae</taxon>
        <taxon>Mycolicibacterium</taxon>
    </lineage>
</organism>
<dbReference type="InterPro" id="IPR023772">
    <property type="entry name" value="DNA-bd_HTH_TetR-type_CS"/>
</dbReference>
<protein>
    <submittedName>
        <fullName evidence="4">Transcriptional regulator, TetR family</fullName>
    </submittedName>
</protein>
<proteinExistence type="predicted"/>
<dbReference type="InterPro" id="IPR050109">
    <property type="entry name" value="HTH-type_TetR-like_transc_reg"/>
</dbReference>
<reference evidence="5" key="1">
    <citation type="submission" date="2016-10" db="EMBL/GenBank/DDBJ databases">
        <authorList>
            <person name="Varghese N."/>
            <person name="Submissions S."/>
        </authorList>
    </citation>
    <scope>NUCLEOTIDE SEQUENCE [LARGE SCALE GENOMIC DNA]</scope>
    <source>
        <strain evidence="5">UNC267MFSha1.1M11</strain>
    </source>
</reference>
<evidence type="ECO:0000313" key="5">
    <source>
        <dbReference type="Proteomes" id="UP000199707"/>
    </source>
</evidence>
<dbReference type="GO" id="GO:0003700">
    <property type="term" value="F:DNA-binding transcription factor activity"/>
    <property type="evidence" value="ECO:0007669"/>
    <property type="project" value="TreeGrafter"/>
</dbReference>
<evidence type="ECO:0000256" key="2">
    <source>
        <dbReference type="PROSITE-ProRule" id="PRU00335"/>
    </source>
</evidence>
<feature type="DNA-binding region" description="H-T-H motif" evidence="2">
    <location>
        <begin position="31"/>
        <end position="50"/>
    </location>
</feature>
<dbReference type="InterPro" id="IPR001647">
    <property type="entry name" value="HTH_TetR"/>
</dbReference>
<dbReference type="Proteomes" id="UP000199707">
    <property type="component" value="Unassembled WGS sequence"/>
</dbReference>
<dbReference type="EMBL" id="FMUB01000009">
    <property type="protein sequence ID" value="SCX28043.1"/>
    <property type="molecule type" value="Genomic_DNA"/>
</dbReference>
<evidence type="ECO:0000259" key="3">
    <source>
        <dbReference type="PROSITE" id="PS50977"/>
    </source>
</evidence>
<dbReference type="Gene3D" id="1.10.357.10">
    <property type="entry name" value="Tetracycline Repressor, domain 2"/>
    <property type="match status" value="1"/>
</dbReference>
<keyword evidence="1 2" id="KW-0238">DNA-binding</keyword>
<accession>A0A1G4WRP6</accession>
<dbReference type="PANTHER" id="PTHR30055:SF153">
    <property type="entry name" value="HTH-TYPE TRANSCRIPTIONAL REPRESSOR RV3405C"/>
    <property type="match status" value="1"/>
</dbReference>
<name>A0A1G4WRP6_9MYCO</name>
<dbReference type="PROSITE" id="PS01081">
    <property type="entry name" value="HTH_TETR_1"/>
    <property type="match status" value="1"/>
</dbReference>
<dbReference type="AlphaFoldDB" id="A0A1G4WRP6"/>
<dbReference type="STRING" id="1502745.SAMN02799620_04505"/>
<dbReference type="Pfam" id="PF00440">
    <property type="entry name" value="TetR_N"/>
    <property type="match status" value="1"/>
</dbReference>
<dbReference type="SUPFAM" id="SSF46689">
    <property type="entry name" value="Homeodomain-like"/>
    <property type="match status" value="1"/>
</dbReference>
<sequence length="205" mass="23049">MSRLVDPDETTTRVLRAALAQFELVGVRRTTMEDVSRRSNIARASLYRRFPTKNDLVEAVILSEVRRYFEGSERAHESSRNLEEHLISGIAYNVQFLREHTLLKKMLLTEPEVILPKLTIDAGAIIEIATQIAAIKIATWLPQEESQTSAQQRHLRTIAELNTRLTISFALTPQSSIDLNSDKAVREFAKRYLLPALTGGPPVGA</sequence>
<dbReference type="InterPro" id="IPR009057">
    <property type="entry name" value="Homeodomain-like_sf"/>
</dbReference>
<dbReference type="PROSITE" id="PS50977">
    <property type="entry name" value="HTH_TETR_2"/>
    <property type="match status" value="1"/>
</dbReference>
<dbReference type="PANTHER" id="PTHR30055">
    <property type="entry name" value="HTH-TYPE TRANSCRIPTIONAL REGULATOR RUTR"/>
    <property type="match status" value="1"/>
</dbReference>
<dbReference type="GO" id="GO:0000976">
    <property type="term" value="F:transcription cis-regulatory region binding"/>
    <property type="evidence" value="ECO:0007669"/>
    <property type="project" value="TreeGrafter"/>
</dbReference>
<gene>
    <name evidence="4" type="ORF">SAMN02799620_04505</name>
</gene>
<feature type="domain" description="HTH tetR-type" evidence="3">
    <location>
        <begin position="8"/>
        <end position="68"/>
    </location>
</feature>